<feature type="domain" description="Arf-GAP" evidence="3">
    <location>
        <begin position="12"/>
        <end position="135"/>
    </location>
</feature>
<dbReference type="PRINTS" id="PR00405">
    <property type="entry name" value="REVINTRACTNG"/>
</dbReference>
<dbReference type="EMBL" id="KI913147">
    <property type="protein sequence ID" value="ETV73881.1"/>
    <property type="molecule type" value="Genomic_DNA"/>
</dbReference>
<dbReference type="Pfam" id="PF01412">
    <property type="entry name" value="ArfGap"/>
    <property type="match status" value="1"/>
</dbReference>
<feature type="compositionally biased region" description="Polar residues" evidence="2">
    <location>
        <begin position="423"/>
        <end position="434"/>
    </location>
</feature>
<dbReference type="PROSITE" id="PS50115">
    <property type="entry name" value="ARFGAP"/>
    <property type="match status" value="1"/>
</dbReference>
<evidence type="ECO:0000259" key="3">
    <source>
        <dbReference type="PROSITE" id="PS50115"/>
    </source>
</evidence>
<dbReference type="SMART" id="SM00105">
    <property type="entry name" value="ArfGap"/>
    <property type="match status" value="1"/>
</dbReference>
<dbReference type="SUPFAM" id="SSF57863">
    <property type="entry name" value="ArfGap/RecO-like zinc finger"/>
    <property type="match status" value="1"/>
</dbReference>
<feature type="region of interest" description="Disordered" evidence="2">
    <location>
        <begin position="477"/>
        <end position="499"/>
    </location>
</feature>
<dbReference type="GO" id="GO:0008270">
    <property type="term" value="F:zinc ion binding"/>
    <property type="evidence" value="ECO:0007669"/>
    <property type="project" value="UniProtKB-KW"/>
</dbReference>
<keyword evidence="1" id="KW-0479">Metal-binding</keyword>
<dbReference type="RefSeq" id="XP_009836817.1">
    <property type="nucleotide sequence ID" value="XM_009838515.1"/>
</dbReference>
<dbReference type="VEuPathDB" id="FungiDB:H257_11538"/>
<organism evidence="4">
    <name type="scientific">Aphanomyces astaci</name>
    <name type="common">Crayfish plague agent</name>
    <dbReference type="NCBI Taxonomy" id="112090"/>
    <lineage>
        <taxon>Eukaryota</taxon>
        <taxon>Sar</taxon>
        <taxon>Stramenopiles</taxon>
        <taxon>Oomycota</taxon>
        <taxon>Saprolegniomycetes</taxon>
        <taxon>Saprolegniales</taxon>
        <taxon>Verrucalvaceae</taxon>
        <taxon>Aphanomyces</taxon>
    </lineage>
</organism>
<dbReference type="InterPro" id="IPR001164">
    <property type="entry name" value="ArfGAP_dom"/>
</dbReference>
<keyword evidence="1" id="KW-0862">Zinc</keyword>
<name>W4G3L7_APHAT</name>
<gene>
    <name evidence="4" type="ORF">H257_11538</name>
</gene>
<feature type="compositionally biased region" description="Low complexity" evidence="2">
    <location>
        <begin position="303"/>
        <end position="326"/>
    </location>
</feature>
<feature type="region of interest" description="Disordered" evidence="2">
    <location>
        <begin position="303"/>
        <end position="441"/>
    </location>
</feature>
<sequence length="543" mass="58312">MAASVDQKKVDEKHIKEIRDFQKTSTANRRCFDCNEMGPQYICLDFNTFICTACSGLHREFSHRIKSISMSTFTDTEVKNIVKFGGNEAAHKFWLARFDVNSQPSSNLNSRDRIRNFIRDVYVDRRWVFEEPKPKAEPVKAEVKKPSPLLATAAAPIDFNPFQIAPPASATPSPAVAFGDFSSFDKQQQPAASAVDFADFSAFDAHQASSAQAVGFADFDSFNSSSSIDFFTSPTAAAAAAASLSSRSAPPAFEPFGEPLQATPSVDPFFAAPFGSPPPAMHKPVASDNIFADFDAATTIHDPFQAFTSPSPSSSASFPSSSVQPATASTTSKAPPLDDPFASFEAPIQPKPSNKPTDNSTNLDPFNAFDTLTPLTSLQPPTTTPALALDLWGQPPPPSSSKSQPHGHALGGIYHGLKPPTTPFDSTNYSTNQGSSNPAFSSNVSSFVNKEQKALAVDPFASLDIGIKRSSAATTTHATPFHGQPTSSFSHHFQSNSTGVPVNQQHTNPYYSTNQPTVAYHPNNIVVAPVTQKPASSNPFDMF</sequence>
<proteinExistence type="predicted"/>
<evidence type="ECO:0000256" key="1">
    <source>
        <dbReference type="PROSITE-ProRule" id="PRU00288"/>
    </source>
</evidence>
<evidence type="ECO:0000256" key="2">
    <source>
        <dbReference type="SAM" id="MobiDB-lite"/>
    </source>
</evidence>
<evidence type="ECO:0000313" key="4">
    <source>
        <dbReference type="EMBL" id="ETV73881.1"/>
    </source>
</evidence>
<dbReference type="GO" id="GO:0005096">
    <property type="term" value="F:GTPase activator activity"/>
    <property type="evidence" value="ECO:0007669"/>
    <property type="project" value="InterPro"/>
</dbReference>
<dbReference type="GeneID" id="20813534"/>
<dbReference type="PANTHER" id="PTHR46085">
    <property type="entry name" value="ARFGAP/RECO-RELATED"/>
    <property type="match status" value="1"/>
</dbReference>
<feature type="compositionally biased region" description="Low complexity" evidence="2">
    <location>
        <begin position="370"/>
        <end position="391"/>
    </location>
</feature>
<feature type="compositionally biased region" description="Polar residues" evidence="2">
    <location>
        <begin position="351"/>
        <end position="364"/>
    </location>
</feature>
<dbReference type="STRING" id="112090.W4G3L7"/>
<dbReference type="InterPro" id="IPR044820">
    <property type="entry name" value="AGD14-like"/>
</dbReference>
<dbReference type="InterPro" id="IPR038508">
    <property type="entry name" value="ArfGAP_dom_sf"/>
</dbReference>
<dbReference type="CDD" id="cd08838">
    <property type="entry name" value="ArfGap_AGFG"/>
    <property type="match status" value="1"/>
</dbReference>
<accession>W4G3L7</accession>
<dbReference type="Gene3D" id="1.10.220.150">
    <property type="entry name" value="Arf GTPase activating protein"/>
    <property type="match status" value="1"/>
</dbReference>
<protein>
    <recommendedName>
        <fullName evidence="3">Arf-GAP domain-containing protein</fullName>
    </recommendedName>
</protein>
<keyword evidence="1" id="KW-0863">Zinc-finger</keyword>
<reference evidence="4" key="1">
    <citation type="submission" date="2013-12" db="EMBL/GenBank/DDBJ databases">
        <title>The Genome Sequence of Aphanomyces astaci APO3.</title>
        <authorList>
            <consortium name="The Broad Institute Genomics Platform"/>
            <person name="Russ C."/>
            <person name="Tyler B."/>
            <person name="van West P."/>
            <person name="Dieguez-Uribeondo J."/>
            <person name="Young S.K."/>
            <person name="Zeng Q."/>
            <person name="Gargeya S."/>
            <person name="Fitzgerald M."/>
            <person name="Abouelleil A."/>
            <person name="Alvarado L."/>
            <person name="Chapman S.B."/>
            <person name="Gainer-Dewar J."/>
            <person name="Goldberg J."/>
            <person name="Griggs A."/>
            <person name="Gujja S."/>
            <person name="Hansen M."/>
            <person name="Howarth C."/>
            <person name="Imamovic A."/>
            <person name="Ireland A."/>
            <person name="Larimer J."/>
            <person name="McCowan C."/>
            <person name="Murphy C."/>
            <person name="Pearson M."/>
            <person name="Poon T.W."/>
            <person name="Priest M."/>
            <person name="Roberts A."/>
            <person name="Saif S."/>
            <person name="Shea T."/>
            <person name="Sykes S."/>
            <person name="Wortman J."/>
            <person name="Nusbaum C."/>
            <person name="Birren B."/>
        </authorList>
    </citation>
    <scope>NUCLEOTIDE SEQUENCE [LARGE SCALE GENOMIC DNA]</scope>
    <source>
        <strain evidence="4">APO3</strain>
    </source>
</reference>
<dbReference type="InterPro" id="IPR037278">
    <property type="entry name" value="ARFGAP/RecO"/>
</dbReference>
<dbReference type="AlphaFoldDB" id="W4G3L7"/>
<dbReference type="OrthoDB" id="6036at2759"/>